<dbReference type="EMBL" id="JAGMWN010000004">
    <property type="protein sequence ID" value="MBP5857401.1"/>
    <property type="molecule type" value="Genomic_DNA"/>
</dbReference>
<comment type="similarity">
    <text evidence="1">Belongs to the ComF/GntX family.</text>
</comment>
<dbReference type="Gene3D" id="3.40.50.2020">
    <property type="match status" value="1"/>
</dbReference>
<comment type="caution">
    <text evidence="4">The sequence shown here is derived from an EMBL/GenBank/DDBJ whole genome shotgun (WGS) entry which is preliminary data.</text>
</comment>
<dbReference type="Pfam" id="PF18912">
    <property type="entry name" value="DZR_2"/>
    <property type="match status" value="1"/>
</dbReference>
<dbReference type="SUPFAM" id="SSF53271">
    <property type="entry name" value="PRTase-like"/>
    <property type="match status" value="1"/>
</dbReference>
<accession>A0A8J7V139</accession>
<evidence type="ECO:0000313" key="5">
    <source>
        <dbReference type="Proteomes" id="UP000672602"/>
    </source>
</evidence>
<dbReference type="CDD" id="cd06223">
    <property type="entry name" value="PRTases_typeI"/>
    <property type="match status" value="1"/>
</dbReference>
<feature type="domain" description="Phosphoribosyltransferase" evidence="2">
    <location>
        <begin position="205"/>
        <end position="240"/>
    </location>
</feature>
<dbReference type="InterPro" id="IPR029057">
    <property type="entry name" value="PRTase-like"/>
</dbReference>
<dbReference type="InterPro" id="IPR044005">
    <property type="entry name" value="DZR_2"/>
</dbReference>
<feature type="domain" description="Double zinc ribbon" evidence="3">
    <location>
        <begin position="21"/>
        <end position="78"/>
    </location>
</feature>
<protein>
    <submittedName>
        <fullName evidence="4">ComF family protein</fullName>
    </submittedName>
</protein>
<dbReference type="PANTHER" id="PTHR47505">
    <property type="entry name" value="DNA UTILIZATION PROTEIN YHGH"/>
    <property type="match status" value="1"/>
</dbReference>
<dbReference type="PANTHER" id="PTHR47505:SF1">
    <property type="entry name" value="DNA UTILIZATION PROTEIN YHGH"/>
    <property type="match status" value="1"/>
</dbReference>
<keyword evidence="5" id="KW-1185">Reference proteome</keyword>
<name>A0A8J7V139_9PROT</name>
<dbReference type="Proteomes" id="UP000672602">
    <property type="component" value="Unassembled WGS sequence"/>
</dbReference>
<evidence type="ECO:0000259" key="2">
    <source>
        <dbReference type="Pfam" id="PF00156"/>
    </source>
</evidence>
<proteinExistence type="inferred from homology"/>
<reference evidence="4" key="1">
    <citation type="submission" date="2021-04" db="EMBL/GenBank/DDBJ databases">
        <authorList>
            <person name="Zhang D.-C."/>
        </authorList>
    </citation>
    <scope>NUCLEOTIDE SEQUENCE</scope>
    <source>
        <strain evidence="4">CGMCC 1.15697</strain>
    </source>
</reference>
<dbReference type="InterPro" id="IPR000836">
    <property type="entry name" value="PRTase_dom"/>
</dbReference>
<evidence type="ECO:0000256" key="1">
    <source>
        <dbReference type="ARBA" id="ARBA00008007"/>
    </source>
</evidence>
<sequence>MPFLRGRLLRAGLSIGRAVRDGLLPPRCLSCGTVVGRDGVLCAGCWAEVSFLAPPLCVRCGYPFELDFGEPVTCGRCLADPPAFDRARAVFAYDEASRSMLLDFKHGDRTDYAPSLAAWMARAGAELLADADLIAPVPLHRRRLWSRRYNQAALLALELGRRTGRRAVPDLLVRRRDTPSQGRLSPAGRRRNVAGAFALRPGCRAMLAGKRVLLIDDVMTTGATAEACAKLLKRAGAASCDLLAVARVVRAG</sequence>
<dbReference type="Pfam" id="PF00156">
    <property type="entry name" value="Pribosyltran"/>
    <property type="match status" value="1"/>
</dbReference>
<evidence type="ECO:0000259" key="3">
    <source>
        <dbReference type="Pfam" id="PF18912"/>
    </source>
</evidence>
<dbReference type="AlphaFoldDB" id="A0A8J7V139"/>
<gene>
    <name evidence="4" type="ORF">KAJ83_10305</name>
</gene>
<organism evidence="4 5">
    <name type="scientific">Marivibrio halodurans</name>
    <dbReference type="NCBI Taxonomy" id="2039722"/>
    <lineage>
        <taxon>Bacteria</taxon>
        <taxon>Pseudomonadati</taxon>
        <taxon>Pseudomonadota</taxon>
        <taxon>Alphaproteobacteria</taxon>
        <taxon>Rhodospirillales</taxon>
        <taxon>Rhodospirillaceae</taxon>
        <taxon>Marivibrio</taxon>
    </lineage>
</organism>
<dbReference type="InterPro" id="IPR051910">
    <property type="entry name" value="ComF/GntX_DNA_util-trans"/>
</dbReference>
<evidence type="ECO:0000313" key="4">
    <source>
        <dbReference type="EMBL" id="MBP5857401.1"/>
    </source>
</evidence>